<comment type="caution">
    <text evidence="19">The sequence shown here is derived from an EMBL/GenBank/DDBJ whole genome shotgun (WGS) entry which is preliminary data.</text>
</comment>
<comment type="cofactor">
    <cofactor evidence="2">
        <name>Mn(2+)</name>
        <dbReference type="ChEBI" id="CHEBI:29035"/>
    </cofactor>
</comment>
<dbReference type="FunFam" id="2.70.98.20:FF:000001">
    <property type="entry name" value="Amine oxidase"/>
    <property type="match status" value="1"/>
</dbReference>
<keyword evidence="9 15" id="KW-0186">Copper</keyword>
<dbReference type="Pfam" id="PF01179">
    <property type="entry name" value="Cu_amine_oxid"/>
    <property type="match status" value="1"/>
</dbReference>
<evidence type="ECO:0000256" key="13">
    <source>
        <dbReference type="PIRSR" id="PIRSR600269-50"/>
    </source>
</evidence>
<evidence type="ECO:0000256" key="14">
    <source>
        <dbReference type="PIRSR" id="PIRSR600269-51"/>
    </source>
</evidence>
<evidence type="ECO:0000256" key="1">
    <source>
        <dbReference type="ARBA" id="ARBA00001935"/>
    </source>
</evidence>
<organism evidence="19 20">
    <name type="scientific">Rhizopus stolonifer</name>
    <name type="common">Rhizopus nigricans</name>
    <dbReference type="NCBI Taxonomy" id="4846"/>
    <lineage>
        <taxon>Eukaryota</taxon>
        <taxon>Fungi</taxon>
        <taxon>Fungi incertae sedis</taxon>
        <taxon>Mucoromycota</taxon>
        <taxon>Mucoromycotina</taxon>
        <taxon>Mucoromycetes</taxon>
        <taxon>Mucorales</taxon>
        <taxon>Mucorineae</taxon>
        <taxon>Rhizopodaceae</taxon>
        <taxon>Rhizopus</taxon>
    </lineage>
</organism>
<dbReference type="Pfam" id="PF02728">
    <property type="entry name" value="Cu_amine_oxidN3"/>
    <property type="match status" value="1"/>
</dbReference>
<dbReference type="InterPro" id="IPR015800">
    <property type="entry name" value="Cu_amine_oxidase_N2"/>
</dbReference>
<keyword evidence="7 13" id="KW-0801">TPQ</keyword>
<keyword evidence="20" id="KW-1185">Reference proteome</keyword>
<name>A0A367JBR1_RHIST</name>
<protein>
    <recommendedName>
        <fullName evidence="15">Amine oxidase</fullName>
        <ecNumber evidence="15">1.4.3.-</ecNumber>
    </recommendedName>
</protein>
<feature type="domain" description="Copper amine oxidase catalytic" evidence="16">
    <location>
        <begin position="248"/>
        <end position="653"/>
    </location>
</feature>
<evidence type="ECO:0000256" key="7">
    <source>
        <dbReference type="ARBA" id="ARBA00022772"/>
    </source>
</evidence>
<dbReference type="STRING" id="4846.A0A367JBR1"/>
<feature type="modified residue" description="2',4',5'-topaquinone" evidence="14">
    <location>
        <position position="407"/>
    </location>
</feature>
<dbReference type="GO" id="GO:0048038">
    <property type="term" value="F:quinone binding"/>
    <property type="evidence" value="ECO:0007669"/>
    <property type="project" value="InterPro"/>
</dbReference>
<dbReference type="InterPro" id="IPR015802">
    <property type="entry name" value="Cu_amine_oxidase_N3"/>
</dbReference>
<dbReference type="SUPFAM" id="SSF49998">
    <property type="entry name" value="Amine oxidase catalytic domain"/>
    <property type="match status" value="1"/>
</dbReference>
<evidence type="ECO:0000259" key="17">
    <source>
        <dbReference type="Pfam" id="PF02727"/>
    </source>
</evidence>
<evidence type="ECO:0000256" key="11">
    <source>
        <dbReference type="ARBA" id="ARBA00023211"/>
    </source>
</evidence>
<reference evidence="19 20" key="1">
    <citation type="journal article" date="2018" name="G3 (Bethesda)">
        <title>Phylogenetic and Phylogenomic Definition of Rhizopus Species.</title>
        <authorList>
            <person name="Gryganskyi A.P."/>
            <person name="Golan J."/>
            <person name="Dolatabadi S."/>
            <person name="Mondo S."/>
            <person name="Robb S."/>
            <person name="Idnurm A."/>
            <person name="Muszewska A."/>
            <person name="Steczkiewicz K."/>
            <person name="Masonjones S."/>
            <person name="Liao H.L."/>
            <person name="Gajdeczka M.T."/>
            <person name="Anike F."/>
            <person name="Vuek A."/>
            <person name="Anishchenko I.M."/>
            <person name="Voigt K."/>
            <person name="de Hoog G.S."/>
            <person name="Smith M.E."/>
            <person name="Heitman J."/>
            <person name="Vilgalys R."/>
            <person name="Stajich J.E."/>
        </authorList>
    </citation>
    <scope>NUCLEOTIDE SEQUENCE [LARGE SCALE GENOMIC DNA]</scope>
    <source>
        <strain evidence="19 20">LSU 92-RS-03</strain>
    </source>
</reference>
<dbReference type="Gene3D" id="3.10.450.40">
    <property type="match status" value="2"/>
</dbReference>
<dbReference type="InterPro" id="IPR049947">
    <property type="entry name" value="Cu_Am_Ox_Cu-bd"/>
</dbReference>
<evidence type="ECO:0000256" key="8">
    <source>
        <dbReference type="ARBA" id="ARBA00023002"/>
    </source>
</evidence>
<dbReference type="InterPro" id="IPR016182">
    <property type="entry name" value="Cu_amine_oxidase_N-reg"/>
</dbReference>
<sequence>MSAIKEMSNTTAAYASQESHPLDQLKSEEILQVSAIIRQAKPEIDLIFNSITLKEPAKNVMLSYLGWDTTKPRSTSVEREAFVIILDKKTVECFEAVVSLTQSKLKSWKFVPDVQPGMNINNAIEVERLVLENDQIREECLELGITDMSCVFADAWPIARHIDYPDRKKRLMQAFMYMRTCENDNQYAHPLDFVPVIDIGKMEIIAIEHIKPRNSKFDRPTIPQENHNFLPEFIGEENFRKDVKPIIVQQPQGVSFTVSGNEIDWQKWNMRISMNYREGLVIHNVSYQDGQEKRPLFYRISLSEMLVPYADPQSPHYRKQAFDVGECGLGICTNSLSLGCDCLGSIYYFDATFSDHKGRPFNVPNAVCLHEEDYGLLFKHTDFRTGRAHTVRSRRLVISQIVTVANYDYGLYYYFYQDGTFEYEVKATGELNTHVLAKDETPEGYGVVVAPQINAQHHQHFFTMRIDPMIDGVKNSVASVDVEPVPYPTGHPNNVYGNAFKPKTTILRDTIEGQQSVNYDSGRFWKILNENRLHPYTNEPVGWKVVSKSTARLFAQDDSVAAERAGFAKRALYVTPYNEDQFFAGGFYANMSSGEDTVEHWAKAGDHIANKDIVLWFTFGLTHLPRVEDFPIMPVEMCGFSMKPCNFFMANPGLDVPPTNKNINYSVNAKEGVSDKSCCASKI</sequence>
<gene>
    <name evidence="19" type="ORF">CU098_006536</name>
</gene>
<dbReference type="GO" id="GO:0008131">
    <property type="term" value="F:primary methylamine oxidase activity"/>
    <property type="evidence" value="ECO:0007669"/>
    <property type="project" value="UniProtKB-EC"/>
</dbReference>
<dbReference type="InterPro" id="IPR036460">
    <property type="entry name" value="Cu_amine_oxidase_C_sf"/>
</dbReference>
<dbReference type="Pfam" id="PF02727">
    <property type="entry name" value="Cu_amine_oxidN2"/>
    <property type="match status" value="1"/>
</dbReference>
<evidence type="ECO:0000313" key="19">
    <source>
        <dbReference type="EMBL" id="RCH87161.1"/>
    </source>
</evidence>
<feature type="domain" description="Copper amine oxidase N3-terminal" evidence="18">
    <location>
        <begin position="118"/>
        <end position="209"/>
    </location>
</feature>
<evidence type="ECO:0000313" key="20">
    <source>
        <dbReference type="Proteomes" id="UP000253551"/>
    </source>
</evidence>
<dbReference type="GO" id="GO:0009308">
    <property type="term" value="P:amine metabolic process"/>
    <property type="evidence" value="ECO:0007669"/>
    <property type="project" value="UniProtKB-UniRule"/>
</dbReference>
<comment type="cofactor">
    <cofactor evidence="3">
        <name>Zn(2+)</name>
        <dbReference type="ChEBI" id="CHEBI:29105"/>
    </cofactor>
</comment>
<evidence type="ECO:0000256" key="5">
    <source>
        <dbReference type="ARBA" id="ARBA00011738"/>
    </source>
</evidence>
<evidence type="ECO:0000256" key="6">
    <source>
        <dbReference type="ARBA" id="ARBA00022723"/>
    </source>
</evidence>
<feature type="domain" description="Copper amine oxidase N2-terminal" evidence="17">
    <location>
        <begin position="20"/>
        <end position="109"/>
    </location>
</feature>
<dbReference type="InterPro" id="IPR049948">
    <property type="entry name" value="Cu_Am_ox_TPQ-bd"/>
</dbReference>
<comment type="cofactor">
    <cofactor evidence="15">
        <name>Cu cation</name>
        <dbReference type="ChEBI" id="CHEBI:23378"/>
    </cofactor>
    <text evidence="15">Contains 1 topaquinone per subunit.</text>
</comment>
<dbReference type="EMBL" id="PJQM01003776">
    <property type="protein sequence ID" value="RCH87161.1"/>
    <property type="molecule type" value="Genomic_DNA"/>
</dbReference>
<dbReference type="InterPro" id="IPR015798">
    <property type="entry name" value="Cu_amine_oxidase_C"/>
</dbReference>
<dbReference type="EC" id="1.4.3.-" evidence="15"/>
<evidence type="ECO:0000256" key="2">
    <source>
        <dbReference type="ARBA" id="ARBA00001936"/>
    </source>
</evidence>
<evidence type="ECO:0000259" key="18">
    <source>
        <dbReference type="Pfam" id="PF02728"/>
    </source>
</evidence>
<dbReference type="OrthoDB" id="5379943at2759"/>
<dbReference type="AlphaFoldDB" id="A0A367JBR1"/>
<evidence type="ECO:0000256" key="10">
    <source>
        <dbReference type="ARBA" id="ARBA00023157"/>
    </source>
</evidence>
<keyword evidence="11" id="KW-0464">Manganese</keyword>
<keyword evidence="8 15" id="KW-0560">Oxidoreductase</keyword>
<dbReference type="InterPro" id="IPR000269">
    <property type="entry name" value="Cu_amine_oxidase"/>
</dbReference>
<evidence type="ECO:0000256" key="3">
    <source>
        <dbReference type="ARBA" id="ARBA00001947"/>
    </source>
</evidence>
<dbReference type="PROSITE" id="PS01165">
    <property type="entry name" value="COPPER_AMINE_OXID_2"/>
    <property type="match status" value="1"/>
</dbReference>
<accession>A0A367JBR1</accession>
<dbReference type="GO" id="GO:0005507">
    <property type="term" value="F:copper ion binding"/>
    <property type="evidence" value="ECO:0007669"/>
    <property type="project" value="InterPro"/>
</dbReference>
<dbReference type="PANTHER" id="PTHR10638:SF86">
    <property type="entry name" value="COPPER AMINE OXIDASE 1-RELATED"/>
    <property type="match status" value="1"/>
</dbReference>
<feature type="active site" description="Schiff-base intermediate with substrate; via topaquinone" evidence="13">
    <location>
        <position position="407"/>
    </location>
</feature>
<comment type="PTM">
    <text evidence="14 15">Topaquinone (TPQ) is generated by copper-dependent autoxidation of a specific tyrosyl residue.</text>
</comment>
<dbReference type="Gene3D" id="2.70.98.20">
    <property type="entry name" value="Copper amine oxidase, catalytic domain"/>
    <property type="match status" value="1"/>
</dbReference>
<keyword evidence="6 15" id="KW-0479">Metal-binding</keyword>
<dbReference type="NCBIfam" id="NF008559">
    <property type="entry name" value="PRK11504.1"/>
    <property type="match status" value="1"/>
</dbReference>
<comment type="catalytic activity">
    <reaction evidence="12">
        <text>a primary methyl amine + O2 + H2O = an aldehyde + H2O2 + NH4(+)</text>
        <dbReference type="Rhea" id="RHEA:16153"/>
        <dbReference type="ChEBI" id="CHEBI:15377"/>
        <dbReference type="ChEBI" id="CHEBI:15379"/>
        <dbReference type="ChEBI" id="CHEBI:16240"/>
        <dbReference type="ChEBI" id="CHEBI:17478"/>
        <dbReference type="ChEBI" id="CHEBI:28938"/>
        <dbReference type="ChEBI" id="CHEBI:228804"/>
        <dbReference type="EC" id="1.4.3.21"/>
    </reaction>
</comment>
<feature type="active site" description="Proton acceptor" evidence="13">
    <location>
        <position position="323"/>
    </location>
</feature>
<proteinExistence type="inferred from homology"/>
<keyword evidence="10" id="KW-1015">Disulfide bond</keyword>
<dbReference type="PANTHER" id="PTHR10638">
    <property type="entry name" value="COPPER AMINE OXIDASE"/>
    <property type="match status" value="1"/>
</dbReference>
<evidence type="ECO:0000256" key="15">
    <source>
        <dbReference type="RuleBase" id="RU000672"/>
    </source>
</evidence>
<evidence type="ECO:0000256" key="9">
    <source>
        <dbReference type="ARBA" id="ARBA00023008"/>
    </source>
</evidence>
<dbReference type="SUPFAM" id="SSF54416">
    <property type="entry name" value="Amine oxidase N-terminal region"/>
    <property type="match status" value="2"/>
</dbReference>
<evidence type="ECO:0000259" key="16">
    <source>
        <dbReference type="Pfam" id="PF01179"/>
    </source>
</evidence>
<evidence type="ECO:0000256" key="4">
    <source>
        <dbReference type="ARBA" id="ARBA00007983"/>
    </source>
</evidence>
<comment type="cofactor">
    <cofactor evidence="1">
        <name>Cu cation</name>
        <dbReference type="ChEBI" id="CHEBI:23378"/>
    </cofactor>
</comment>
<evidence type="ECO:0000256" key="12">
    <source>
        <dbReference type="ARBA" id="ARBA00048032"/>
    </source>
</evidence>
<dbReference type="PROSITE" id="PS01164">
    <property type="entry name" value="COPPER_AMINE_OXID_1"/>
    <property type="match status" value="1"/>
</dbReference>
<comment type="subunit">
    <text evidence="5">Homodimer.</text>
</comment>
<comment type="similarity">
    <text evidence="4 15">Belongs to the copper/topaquinone oxidase family.</text>
</comment>
<dbReference type="Proteomes" id="UP000253551">
    <property type="component" value="Unassembled WGS sequence"/>
</dbReference>